<dbReference type="PANTHER" id="PTHR30246">
    <property type="entry name" value="2-KETO-3-DEOXY-6-PHOSPHOGLUCONATE ALDOLASE"/>
    <property type="match status" value="1"/>
</dbReference>
<keyword evidence="5" id="KW-0119">Carbohydrate metabolism</keyword>
<comment type="pathway">
    <text evidence="1">Carbohydrate acid metabolism.</text>
</comment>
<dbReference type="CDD" id="cd00452">
    <property type="entry name" value="KDPG_aldolase"/>
    <property type="match status" value="1"/>
</dbReference>
<evidence type="ECO:0000256" key="5">
    <source>
        <dbReference type="ARBA" id="ARBA00023277"/>
    </source>
</evidence>
<comment type="subunit">
    <text evidence="3">Homotrimer.</text>
</comment>
<evidence type="ECO:0000256" key="2">
    <source>
        <dbReference type="ARBA" id="ARBA00006906"/>
    </source>
</evidence>
<dbReference type="RefSeq" id="WP_188466303.1">
    <property type="nucleotide sequence ID" value="NZ_BAABHU010000013.1"/>
</dbReference>
<evidence type="ECO:0000256" key="1">
    <source>
        <dbReference type="ARBA" id="ARBA00004761"/>
    </source>
</evidence>
<gene>
    <name evidence="6" type="ORF">GCM10011506_36590</name>
</gene>
<dbReference type="Gene3D" id="3.20.20.70">
    <property type="entry name" value="Aldolase class I"/>
    <property type="match status" value="1"/>
</dbReference>
<evidence type="ECO:0000256" key="4">
    <source>
        <dbReference type="ARBA" id="ARBA00023239"/>
    </source>
</evidence>
<comment type="similarity">
    <text evidence="2">Belongs to the KHG/KDPG aldolase family.</text>
</comment>
<proteinExistence type="inferred from homology"/>
<dbReference type="InterPro" id="IPR013785">
    <property type="entry name" value="Aldolase_TIM"/>
</dbReference>
<dbReference type="InterPro" id="IPR000887">
    <property type="entry name" value="Aldlse_KDPG_KHG"/>
</dbReference>
<reference evidence="7" key="1">
    <citation type="journal article" date="2019" name="Int. J. Syst. Evol. Microbiol.">
        <title>The Global Catalogue of Microorganisms (GCM) 10K type strain sequencing project: providing services to taxonomists for standard genome sequencing and annotation.</title>
        <authorList>
            <consortium name="The Broad Institute Genomics Platform"/>
            <consortium name="The Broad Institute Genome Sequencing Center for Infectious Disease"/>
            <person name="Wu L."/>
            <person name="Ma J."/>
        </authorList>
    </citation>
    <scope>NUCLEOTIDE SEQUENCE [LARGE SCALE GENOMIC DNA]</scope>
    <source>
        <strain evidence="7">CGMCC 1.10832</strain>
    </source>
</reference>
<name>A0ABQ1N089_9BACT</name>
<evidence type="ECO:0000256" key="3">
    <source>
        <dbReference type="ARBA" id="ARBA00011233"/>
    </source>
</evidence>
<protein>
    <submittedName>
        <fullName evidence="6">Bifunctional 4-hydroxy-2-oxoglutarate aldolase/2-dehydro-3-deoxy-phosphogluconate aldolase</fullName>
    </submittedName>
</protein>
<sequence>MANYSRIEIALKMKEVGVIPVFFQEDVATAKEIIKCAHAAGLYVCEFTNRGKAAYTVFQELVKYVEKEFPEMILGIGSIVDAPTAAIYLQAGADFIVSPMLQKDIALLCNRRKVLWSAGCGTLTEISQAEELGAEVVKLFPGESVGGPAFVKAIKAPCPWTSVMPTGGVSLDNLEEWLQSGVHCVGMGSQLISKTALKNKDFEGITSDMKKASEIVKKFKSA</sequence>
<organism evidence="6 7">
    <name type="scientific">Marivirga lumbricoides</name>
    <dbReference type="NCBI Taxonomy" id="1046115"/>
    <lineage>
        <taxon>Bacteria</taxon>
        <taxon>Pseudomonadati</taxon>
        <taxon>Bacteroidota</taxon>
        <taxon>Cytophagia</taxon>
        <taxon>Cytophagales</taxon>
        <taxon>Marivirgaceae</taxon>
        <taxon>Marivirga</taxon>
    </lineage>
</organism>
<dbReference type="Pfam" id="PF01081">
    <property type="entry name" value="Aldolase"/>
    <property type="match status" value="1"/>
</dbReference>
<dbReference type="NCBIfam" id="NF005499">
    <property type="entry name" value="PRK07114.1"/>
    <property type="match status" value="1"/>
</dbReference>
<keyword evidence="7" id="KW-1185">Reference proteome</keyword>
<keyword evidence="4" id="KW-0456">Lyase</keyword>
<comment type="caution">
    <text evidence="6">The sequence shown here is derived from an EMBL/GenBank/DDBJ whole genome shotgun (WGS) entry which is preliminary data.</text>
</comment>
<dbReference type="SUPFAM" id="SSF51569">
    <property type="entry name" value="Aldolase"/>
    <property type="match status" value="1"/>
</dbReference>
<dbReference type="EMBL" id="BMEC01000013">
    <property type="protein sequence ID" value="GGC47697.1"/>
    <property type="molecule type" value="Genomic_DNA"/>
</dbReference>
<dbReference type="PANTHER" id="PTHR30246:SF1">
    <property type="entry name" value="2-DEHYDRO-3-DEOXY-6-PHOSPHOGALACTONATE ALDOLASE-RELATED"/>
    <property type="match status" value="1"/>
</dbReference>
<accession>A0ABQ1N089</accession>
<evidence type="ECO:0000313" key="6">
    <source>
        <dbReference type="EMBL" id="GGC47697.1"/>
    </source>
</evidence>
<dbReference type="Proteomes" id="UP000636010">
    <property type="component" value="Unassembled WGS sequence"/>
</dbReference>
<evidence type="ECO:0000313" key="7">
    <source>
        <dbReference type="Proteomes" id="UP000636010"/>
    </source>
</evidence>